<dbReference type="Proteomes" id="UP000054144">
    <property type="component" value="Unassembled WGS sequence"/>
</dbReference>
<evidence type="ECO:0000256" key="1">
    <source>
        <dbReference type="ARBA" id="ARBA00004477"/>
    </source>
</evidence>
<feature type="transmembrane region" description="Helical" evidence="11">
    <location>
        <begin position="156"/>
        <end position="175"/>
    </location>
</feature>
<keyword evidence="4" id="KW-0808">Transferase</keyword>
<sequence length="750" mass="83272">MPLGASSPFLPKALRISLPIPLTLWRYSLYVDFRQLGEGVILLVSLYYGILQVSHTPTFDSPRIHLPHYNVWTSLELHILASASLFYFFWTRSKLSKSIPFHDIPNFATSPPSSSGTVRGSSPRDSPRTMPRLGSDFGFIFMSVPKNYRLSADDGVLTGLLLPSIISCALLFLATTKSAFENPVPKNWLIELPATLTASSRPYTAAEALVLSRYSLCDLATLCSSILLLHVCASWWLEGKYSPMWISPDGERRSVPRSEGRRGLYYIFFTCVVTITILAVKVVCLSSGYGIWQNLKILEAVMASLIFQFAMYVGLRLAHRAFTLGELGLVCFGGTAHVMEFLNFTIAKLWPVTTPFINTYRLPIPLLVFQIALIAGSFLVGFLLAPFLVLSRHVAQRPMRRLRRPEDKPRHRRFLALGFYIGSVLIIGGLIGMWARWCLGNRDPWLWVIFYIIEGARQWSRPALLIYWALLASISVAAWNRQLARSRRYRAKAVASESVPSPWSADVVPPVSANGIASSFTAVNAAALNLNANMTHVATDLLDAADKRVPILRLNARRKFFHALAVVMFLPGVTFDPAFTHLAFSVAFALFTFAEYIRYFAISPFGASVHVFMSEFLDHKDGGTAILSHFYLLTGCAGGVWLEAPSRLISCTGILALGIGDALASIVGKRFGRRRWSPLTSKTLEGSATFVVSIIVTAWLLRLIGLVEPFSTFRYGSVVALSAVLEALSDQNDNLTLPLYMWSASVLFRV</sequence>
<accession>A0A0D7AJ94</accession>
<evidence type="ECO:0000256" key="11">
    <source>
        <dbReference type="SAM" id="Phobius"/>
    </source>
</evidence>
<dbReference type="GO" id="GO:0004168">
    <property type="term" value="F:dolichol kinase activity"/>
    <property type="evidence" value="ECO:0007669"/>
    <property type="project" value="UniProtKB-EC"/>
</dbReference>
<dbReference type="PANTHER" id="PTHR13205">
    <property type="entry name" value="TRANSMEMBRANE PROTEIN 15-RELATED"/>
    <property type="match status" value="1"/>
</dbReference>
<dbReference type="InterPro" id="IPR032974">
    <property type="entry name" value="Polypren_kinase"/>
</dbReference>
<dbReference type="AlphaFoldDB" id="A0A0D7AJ94"/>
<feature type="transmembrane region" description="Helical" evidence="11">
    <location>
        <begin position="297"/>
        <end position="315"/>
    </location>
</feature>
<gene>
    <name evidence="12" type="ORF">FISHEDRAFT_36430</name>
</gene>
<feature type="transmembrane region" description="Helical" evidence="11">
    <location>
        <begin position="414"/>
        <end position="437"/>
    </location>
</feature>
<protein>
    <recommendedName>
        <fullName evidence="3">dolichol kinase</fullName>
        <ecNumber evidence="3">2.7.1.108</ecNumber>
    </recommendedName>
</protein>
<evidence type="ECO:0000256" key="4">
    <source>
        <dbReference type="ARBA" id="ARBA00022679"/>
    </source>
</evidence>
<keyword evidence="8 11" id="KW-1133">Transmembrane helix</keyword>
<feature type="compositionally biased region" description="Polar residues" evidence="10">
    <location>
        <begin position="110"/>
        <end position="124"/>
    </location>
</feature>
<dbReference type="EC" id="2.7.1.108" evidence="3"/>
<dbReference type="OrthoDB" id="377083at2759"/>
<feature type="transmembrane region" description="Helical" evidence="11">
    <location>
        <begin position="688"/>
        <end position="707"/>
    </location>
</feature>
<feature type="transmembrane region" description="Helical" evidence="11">
    <location>
        <begin position="367"/>
        <end position="393"/>
    </location>
</feature>
<evidence type="ECO:0000256" key="3">
    <source>
        <dbReference type="ARBA" id="ARBA00012132"/>
    </source>
</evidence>
<comment type="subcellular location">
    <subcellularLocation>
        <location evidence="1">Endoplasmic reticulum membrane</location>
        <topology evidence="1">Multi-pass membrane protein</topology>
    </subcellularLocation>
</comment>
<evidence type="ECO:0000256" key="5">
    <source>
        <dbReference type="ARBA" id="ARBA00022692"/>
    </source>
</evidence>
<dbReference type="GO" id="GO:0005789">
    <property type="term" value="C:endoplasmic reticulum membrane"/>
    <property type="evidence" value="ECO:0007669"/>
    <property type="project" value="UniProtKB-SubCell"/>
</dbReference>
<feature type="transmembrane region" description="Helical" evidence="11">
    <location>
        <begin position="263"/>
        <end position="291"/>
    </location>
</feature>
<reference evidence="12 13" key="1">
    <citation type="journal article" date="2015" name="Fungal Genet. Biol.">
        <title>Evolution of novel wood decay mechanisms in Agaricales revealed by the genome sequences of Fistulina hepatica and Cylindrobasidium torrendii.</title>
        <authorList>
            <person name="Floudas D."/>
            <person name="Held B.W."/>
            <person name="Riley R."/>
            <person name="Nagy L.G."/>
            <person name="Koehler G."/>
            <person name="Ransdell A.S."/>
            <person name="Younus H."/>
            <person name="Chow J."/>
            <person name="Chiniquy J."/>
            <person name="Lipzen A."/>
            <person name="Tritt A."/>
            <person name="Sun H."/>
            <person name="Haridas S."/>
            <person name="LaButti K."/>
            <person name="Ohm R.A."/>
            <person name="Kues U."/>
            <person name="Blanchette R.A."/>
            <person name="Grigoriev I.V."/>
            <person name="Minto R.E."/>
            <person name="Hibbett D.S."/>
        </authorList>
    </citation>
    <scope>NUCLEOTIDE SEQUENCE [LARGE SCALE GENOMIC DNA]</scope>
    <source>
        <strain evidence="12 13">ATCC 64428</strain>
    </source>
</reference>
<dbReference type="EMBL" id="KN881648">
    <property type="protein sequence ID" value="KIY51824.1"/>
    <property type="molecule type" value="Genomic_DNA"/>
</dbReference>
<keyword evidence="7" id="KW-0256">Endoplasmic reticulum</keyword>
<feature type="transmembrane region" description="Helical" evidence="11">
    <location>
        <begin position="560"/>
        <end position="584"/>
    </location>
</feature>
<dbReference type="PANTHER" id="PTHR13205:SF15">
    <property type="entry name" value="DOLICHOL KINASE"/>
    <property type="match status" value="1"/>
</dbReference>
<feature type="transmembrane region" description="Helical" evidence="11">
    <location>
        <begin position="625"/>
        <end position="642"/>
    </location>
</feature>
<feature type="transmembrane region" description="Helical" evidence="11">
    <location>
        <begin position="648"/>
        <end position="667"/>
    </location>
</feature>
<keyword evidence="9 11" id="KW-0472">Membrane</keyword>
<evidence type="ECO:0000256" key="2">
    <source>
        <dbReference type="ARBA" id="ARBA00010794"/>
    </source>
</evidence>
<proteinExistence type="inferred from homology"/>
<name>A0A0D7AJ94_9AGAR</name>
<comment type="similarity">
    <text evidence="2">Belongs to the polyprenol kinase family.</text>
</comment>
<feature type="region of interest" description="Disordered" evidence="10">
    <location>
        <begin position="110"/>
        <end position="131"/>
    </location>
</feature>
<feature type="transmembrane region" description="Helical" evidence="11">
    <location>
        <begin position="327"/>
        <end position="347"/>
    </location>
</feature>
<keyword evidence="6" id="KW-0418">Kinase</keyword>
<feature type="transmembrane region" description="Helical" evidence="11">
    <location>
        <begin position="464"/>
        <end position="480"/>
    </location>
</feature>
<evidence type="ECO:0000256" key="6">
    <source>
        <dbReference type="ARBA" id="ARBA00022777"/>
    </source>
</evidence>
<evidence type="ECO:0000313" key="12">
    <source>
        <dbReference type="EMBL" id="KIY51824.1"/>
    </source>
</evidence>
<organism evidence="12 13">
    <name type="scientific">Fistulina hepatica ATCC 64428</name>
    <dbReference type="NCBI Taxonomy" id="1128425"/>
    <lineage>
        <taxon>Eukaryota</taxon>
        <taxon>Fungi</taxon>
        <taxon>Dikarya</taxon>
        <taxon>Basidiomycota</taxon>
        <taxon>Agaricomycotina</taxon>
        <taxon>Agaricomycetes</taxon>
        <taxon>Agaricomycetidae</taxon>
        <taxon>Agaricales</taxon>
        <taxon>Fistulinaceae</taxon>
        <taxon>Fistulina</taxon>
    </lineage>
</organism>
<keyword evidence="13" id="KW-1185">Reference proteome</keyword>
<dbReference type="GO" id="GO:0043048">
    <property type="term" value="P:dolichyl monophosphate biosynthetic process"/>
    <property type="evidence" value="ECO:0007669"/>
    <property type="project" value="TreeGrafter"/>
</dbReference>
<evidence type="ECO:0000256" key="7">
    <source>
        <dbReference type="ARBA" id="ARBA00022824"/>
    </source>
</evidence>
<evidence type="ECO:0000256" key="10">
    <source>
        <dbReference type="SAM" id="MobiDB-lite"/>
    </source>
</evidence>
<keyword evidence="5 11" id="KW-0812">Transmembrane</keyword>
<evidence type="ECO:0000313" key="13">
    <source>
        <dbReference type="Proteomes" id="UP000054144"/>
    </source>
</evidence>
<evidence type="ECO:0000256" key="8">
    <source>
        <dbReference type="ARBA" id="ARBA00022989"/>
    </source>
</evidence>
<evidence type="ECO:0000256" key="9">
    <source>
        <dbReference type="ARBA" id="ARBA00023136"/>
    </source>
</evidence>